<reference evidence="2" key="1">
    <citation type="submission" date="2017-05" db="UniProtKB">
        <authorList>
            <consortium name="EnsemblMetazoa"/>
        </authorList>
    </citation>
    <scope>IDENTIFICATION</scope>
</reference>
<dbReference type="InterPro" id="IPR009057">
    <property type="entry name" value="Homeodomain-like_sf"/>
</dbReference>
<dbReference type="InParanoid" id="A0A1X7VHR2"/>
<dbReference type="NCBIfam" id="NF033545">
    <property type="entry name" value="transpos_IS630"/>
    <property type="match status" value="1"/>
</dbReference>
<dbReference type="InterPro" id="IPR047655">
    <property type="entry name" value="Transpos_IS630-like"/>
</dbReference>
<dbReference type="InterPro" id="IPR036397">
    <property type="entry name" value="RNaseH_sf"/>
</dbReference>
<organism evidence="2">
    <name type="scientific">Amphimedon queenslandica</name>
    <name type="common">Sponge</name>
    <dbReference type="NCBI Taxonomy" id="400682"/>
    <lineage>
        <taxon>Eukaryota</taxon>
        <taxon>Metazoa</taxon>
        <taxon>Porifera</taxon>
        <taxon>Demospongiae</taxon>
        <taxon>Heteroscleromorpha</taxon>
        <taxon>Haplosclerida</taxon>
        <taxon>Niphatidae</taxon>
        <taxon>Amphimedon</taxon>
    </lineage>
</organism>
<dbReference type="SUPFAM" id="SSF46689">
    <property type="entry name" value="Homeodomain-like"/>
    <property type="match status" value="1"/>
</dbReference>
<dbReference type="eggNOG" id="ENOG502S566">
    <property type="taxonomic scope" value="Eukaryota"/>
</dbReference>
<dbReference type="Pfam" id="PF13358">
    <property type="entry name" value="DDE_3"/>
    <property type="match status" value="1"/>
</dbReference>
<dbReference type="InterPro" id="IPR036388">
    <property type="entry name" value="WH-like_DNA-bd_sf"/>
</dbReference>
<dbReference type="InterPro" id="IPR052338">
    <property type="entry name" value="Transposase_5"/>
</dbReference>
<evidence type="ECO:0000259" key="1">
    <source>
        <dbReference type="Pfam" id="PF13358"/>
    </source>
</evidence>
<feature type="domain" description="Tc1-like transposase DDE" evidence="1">
    <location>
        <begin position="151"/>
        <end position="297"/>
    </location>
</feature>
<protein>
    <recommendedName>
        <fullName evidence="1">Tc1-like transposase DDE domain-containing protein</fullName>
    </recommendedName>
</protein>
<dbReference type="InterPro" id="IPR038717">
    <property type="entry name" value="Tc1-like_DDE_dom"/>
</dbReference>
<dbReference type="GO" id="GO:0003676">
    <property type="term" value="F:nucleic acid binding"/>
    <property type="evidence" value="ECO:0007669"/>
    <property type="project" value="InterPro"/>
</dbReference>
<dbReference type="AlphaFoldDB" id="A0A1X7VHR2"/>
<evidence type="ECO:0000313" key="2">
    <source>
        <dbReference type="EnsemblMetazoa" id="Aqu2.1.39571_001"/>
    </source>
</evidence>
<sequence length="337" mass="39176">MGRVSVETRRRIVLLRTHGYSLQSIQERLDQEDIIISKTGIQKILRKFKASGTVGDLSKKRSKLLNEDQLAFIDESLKKNDEITARILRDDLLKEWPSLAVSISTIKRARYQLGWRATRPKYCQLVREANKTKRLDWCKDRLMENEQFDNVIFTDECSVQLDSHGRLCFRKQKEARKMKPKPKHPIKVHIWGGISKRGTTELVIFKGIMKAEHYCTILQDGLLPFISSHFPDGDYRFQQDNDPKHTSRLVKSYLEDHSINWWKTPAESPDLNPIENVWGSLKYFLRTHHKPKNLDSLVSGIATFWKTLTPTVCSKYIDHLQKVMPKVIEVNGEASGY</sequence>
<accession>A0A1X7VHR2</accession>
<dbReference type="PANTHER" id="PTHR23022:SF135">
    <property type="entry name" value="SI:DKEY-77F5.3"/>
    <property type="match status" value="1"/>
</dbReference>
<dbReference type="EnsemblMetazoa" id="Aqu2.1.39571_001">
    <property type="protein sequence ID" value="Aqu2.1.39571_001"/>
    <property type="gene ID" value="Aqu2.1.39571"/>
</dbReference>
<dbReference type="PANTHER" id="PTHR23022">
    <property type="entry name" value="TRANSPOSABLE ELEMENT-RELATED"/>
    <property type="match status" value="1"/>
</dbReference>
<dbReference type="OMA" id="PWANIAP"/>
<dbReference type="InterPro" id="IPR012337">
    <property type="entry name" value="RNaseH-like_sf"/>
</dbReference>
<dbReference type="Gene3D" id="3.30.420.10">
    <property type="entry name" value="Ribonuclease H-like superfamily/Ribonuclease H"/>
    <property type="match status" value="1"/>
</dbReference>
<dbReference type="SUPFAM" id="SSF53098">
    <property type="entry name" value="Ribonuclease H-like"/>
    <property type="match status" value="1"/>
</dbReference>
<dbReference type="Gene3D" id="1.10.10.10">
    <property type="entry name" value="Winged helix-like DNA-binding domain superfamily/Winged helix DNA-binding domain"/>
    <property type="match status" value="1"/>
</dbReference>
<name>A0A1X7VHR2_AMPQE</name>
<proteinExistence type="predicted"/>